<evidence type="ECO:0000313" key="2">
    <source>
        <dbReference type="Proteomes" id="UP000680588"/>
    </source>
</evidence>
<organism evidence="1 2">
    <name type="scientific">Arthrobacter sunyaminii</name>
    <dbReference type="NCBI Taxonomy" id="2816859"/>
    <lineage>
        <taxon>Bacteria</taxon>
        <taxon>Bacillati</taxon>
        <taxon>Actinomycetota</taxon>
        <taxon>Actinomycetes</taxon>
        <taxon>Micrococcales</taxon>
        <taxon>Micrococcaceae</taxon>
        <taxon>Arthrobacter</taxon>
    </lineage>
</organism>
<evidence type="ECO:0000313" key="1">
    <source>
        <dbReference type="EMBL" id="QWQ36209.1"/>
    </source>
</evidence>
<proteinExistence type="predicted"/>
<keyword evidence="2" id="KW-1185">Reference proteome</keyword>
<accession>A0A975S5S5</accession>
<gene>
    <name evidence="1" type="ORF">KG104_17550</name>
</gene>
<dbReference type="EMBL" id="CP076456">
    <property type="protein sequence ID" value="QWQ36209.1"/>
    <property type="molecule type" value="Genomic_DNA"/>
</dbReference>
<dbReference type="AlphaFoldDB" id="A0A975S5S5"/>
<dbReference type="Proteomes" id="UP000680588">
    <property type="component" value="Chromosome"/>
</dbReference>
<protein>
    <submittedName>
        <fullName evidence="1">Uncharacterized protein</fullName>
    </submittedName>
</protein>
<dbReference type="KEGG" id="asun:KG104_17550"/>
<sequence length="48" mass="5687">MHFSCTCIYHPHPVTARLEIEVYDPFCTQRVHRVSGSTKYEPNYIFRG</sequence>
<reference evidence="1" key="1">
    <citation type="submission" date="2021-06" db="EMBL/GenBank/DDBJ databases">
        <title>Novel species in genus Arthrobacter.</title>
        <authorList>
            <person name="Zhang G."/>
        </authorList>
    </citation>
    <scope>NUCLEOTIDE SEQUENCE</scope>
    <source>
        <strain evidence="1">Zg-ZUI122</strain>
    </source>
</reference>
<name>A0A975S5S5_9MICC</name>
<dbReference type="RefSeq" id="WP_181032197.1">
    <property type="nucleotide sequence ID" value="NZ_CP076456.1"/>
</dbReference>